<sequence length="129" mass="13955">MKSSLLNLLKSTVFSSPVAVAVNGGDGGHWLRDRRFLGINVDLDIDVDLYLKNLIEAKVALYLGKCGCVKHYWNQRPQAGIELEIHEQLILEIAADIKACVVADGKVLDAKVDISASVSAQVDLAVLAL</sequence>
<proteinExistence type="predicted"/>
<feature type="chain" id="PRO_5013205410" evidence="1">
    <location>
        <begin position="16"/>
        <end position="129"/>
    </location>
</feature>
<evidence type="ECO:0000313" key="3">
    <source>
        <dbReference type="Proteomes" id="UP000186594"/>
    </source>
</evidence>
<gene>
    <name evidence="2" type="ORF">NEOLI_003382</name>
</gene>
<reference evidence="2 3" key="1">
    <citation type="submission" date="2016-04" db="EMBL/GenBank/DDBJ databases">
        <title>Evolutionary innovation and constraint leading to complex multicellularity in the Ascomycota.</title>
        <authorList>
            <person name="Cisse O."/>
            <person name="Nguyen A."/>
            <person name="Hewitt D.A."/>
            <person name="Jedd G."/>
            <person name="Stajich J.E."/>
        </authorList>
    </citation>
    <scope>NUCLEOTIDE SEQUENCE [LARGE SCALE GENOMIC DNA]</scope>
    <source>
        <strain evidence="2 3">DAH-3</strain>
    </source>
</reference>
<evidence type="ECO:0000313" key="2">
    <source>
        <dbReference type="EMBL" id="OLL26219.1"/>
    </source>
</evidence>
<dbReference type="AlphaFoldDB" id="A0A1U7LUB9"/>
<keyword evidence="3" id="KW-1185">Reference proteome</keyword>
<protein>
    <submittedName>
        <fullName evidence="2">Uncharacterized protein</fullName>
    </submittedName>
</protein>
<dbReference type="EMBL" id="LXFE01000216">
    <property type="protein sequence ID" value="OLL26219.1"/>
    <property type="molecule type" value="Genomic_DNA"/>
</dbReference>
<organism evidence="2 3">
    <name type="scientific">Neolecta irregularis (strain DAH-3)</name>
    <dbReference type="NCBI Taxonomy" id="1198029"/>
    <lineage>
        <taxon>Eukaryota</taxon>
        <taxon>Fungi</taxon>
        <taxon>Dikarya</taxon>
        <taxon>Ascomycota</taxon>
        <taxon>Taphrinomycotina</taxon>
        <taxon>Neolectales</taxon>
        <taxon>Neolectaceae</taxon>
        <taxon>Neolecta</taxon>
    </lineage>
</organism>
<comment type="caution">
    <text evidence="2">The sequence shown here is derived from an EMBL/GenBank/DDBJ whole genome shotgun (WGS) entry which is preliminary data.</text>
</comment>
<feature type="signal peptide" evidence="1">
    <location>
        <begin position="1"/>
        <end position="15"/>
    </location>
</feature>
<name>A0A1U7LUB9_NEOID</name>
<accession>A0A1U7LUB9</accession>
<evidence type="ECO:0000256" key="1">
    <source>
        <dbReference type="SAM" id="SignalP"/>
    </source>
</evidence>
<dbReference type="Proteomes" id="UP000186594">
    <property type="component" value="Unassembled WGS sequence"/>
</dbReference>
<keyword evidence="1" id="KW-0732">Signal</keyword>